<feature type="domain" description="Protein kinase" evidence="2">
    <location>
        <begin position="33"/>
        <end position="173"/>
    </location>
</feature>
<dbReference type="PROSITE" id="PS50011">
    <property type="entry name" value="PROTEIN_KINASE_DOM"/>
    <property type="match status" value="1"/>
</dbReference>
<gene>
    <name evidence="3" type="primary">CCR3</name>
    <name evidence="3" type="ORF">QJS10_CPA10g00448</name>
</gene>
<name>A0AAV9E2I1_ACOCL</name>
<feature type="coiled-coil region" evidence="1">
    <location>
        <begin position="118"/>
        <end position="145"/>
    </location>
</feature>
<keyword evidence="3" id="KW-0808">Transferase</keyword>
<dbReference type="EMBL" id="JAUJYO010000010">
    <property type="protein sequence ID" value="KAK1307454.1"/>
    <property type="molecule type" value="Genomic_DNA"/>
</dbReference>
<dbReference type="PANTHER" id="PTHR46146">
    <property type="entry name" value="SERINE/THREONINE-PROTEIN KINASE-LIKE PROTEIN CCR4"/>
    <property type="match status" value="1"/>
</dbReference>
<reference evidence="3" key="1">
    <citation type="journal article" date="2023" name="Nat. Commun.">
        <title>Diploid and tetraploid genomes of Acorus and the evolution of monocots.</title>
        <authorList>
            <person name="Ma L."/>
            <person name="Liu K.W."/>
            <person name="Li Z."/>
            <person name="Hsiao Y.Y."/>
            <person name="Qi Y."/>
            <person name="Fu T."/>
            <person name="Tang G.D."/>
            <person name="Zhang D."/>
            <person name="Sun W.H."/>
            <person name="Liu D.K."/>
            <person name="Li Y."/>
            <person name="Chen G.Z."/>
            <person name="Liu X.D."/>
            <person name="Liao X.Y."/>
            <person name="Jiang Y.T."/>
            <person name="Yu X."/>
            <person name="Hao Y."/>
            <person name="Huang J."/>
            <person name="Zhao X.W."/>
            <person name="Ke S."/>
            <person name="Chen Y.Y."/>
            <person name="Wu W.L."/>
            <person name="Hsu J.L."/>
            <person name="Lin Y.F."/>
            <person name="Huang M.D."/>
            <person name="Li C.Y."/>
            <person name="Huang L."/>
            <person name="Wang Z.W."/>
            <person name="Zhao X."/>
            <person name="Zhong W.Y."/>
            <person name="Peng D.H."/>
            <person name="Ahmad S."/>
            <person name="Lan S."/>
            <person name="Zhang J.S."/>
            <person name="Tsai W.C."/>
            <person name="Van de Peer Y."/>
            <person name="Liu Z.J."/>
        </authorList>
    </citation>
    <scope>NUCLEOTIDE SEQUENCE</scope>
    <source>
        <strain evidence="3">CP</strain>
    </source>
</reference>
<dbReference type="Pfam" id="PF07714">
    <property type="entry name" value="PK_Tyr_Ser-Thr"/>
    <property type="match status" value="1"/>
</dbReference>
<evidence type="ECO:0000313" key="4">
    <source>
        <dbReference type="Proteomes" id="UP001180020"/>
    </source>
</evidence>
<keyword evidence="3" id="KW-0418">Kinase</keyword>
<keyword evidence="4" id="KW-1185">Reference proteome</keyword>
<evidence type="ECO:0000256" key="1">
    <source>
        <dbReference type="SAM" id="Coils"/>
    </source>
</evidence>
<proteinExistence type="predicted"/>
<dbReference type="GO" id="GO:0005524">
    <property type="term" value="F:ATP binding"/>
    <property type="evidence" value="ECO:0007669"/>
    <property type="project" value="InterPro"/>
</dbReference>
<dbReference type="SUPFAM" id="SSF56112">
    <property type="entry name" value="Protein kinase-like (PK-like)"/>
    <property type="match status" value="1"/>
</dbReference>
<comment type="caution">
    <text evidence="3">The sequence shown here is derived from an EMBL/GenBank/DDBJ whole genome shotgun (WGS) entry which is preliminary data.</text>
</comment>
<dbReference type="InterPro" id="IPR000719">
    <property type="entry name" value="Prot_kinase_dom"/>
</dbReference>
<sequence length="173" mass="19932">MAKKAKERSGTSHPDHVAEEFRFAELAKATENFSPENRISAGSFGTVYKRKLDDRREVTIKRGERTTKRVQEKENAFQSELAFLSRLHHKHLVGLVGFCEEEEEGQTDVCGVEGGVVGEEMEVDMKGWEEEKQNLTTREEELMLTEKSISIKCGCWRPSWWDDCHLKKNNINE</sequence>
<dbReference type="PANTHER" id="PTHR46146:SF3">
    <property type="entry name" value="SERINE_THREONINE-PROTEIN KINASE-LIKE PROTEIN CCR3-RELATED"/>
    <property type="match status" value="1"/>
</dbReference>
<evidence type="ECO:0000259" key="2">
    <source>
        <dbReference type="PROSITE" id="PS50011"/>
    </source>
</evidence>
<accession>A0AAV9E2I1</accession>
<dbReference type="InterPro" id="IPR001245">
    <property type="entry name" value="Ser-Thr/Tyr_kinase_cat_dom"/>
</dbReference>
<dbReference type="Proteomes" id="UP001180020">
    <property type="component" value="Unassembled WGS sequence"/>
</dbReference>
<dbReference type="AlphaFoldDB" id="A0AAV9E2I1"/>
<protein>
    <submittedName>
        <fullName evidence="3">Serine/threonine-protein kinase-like protein CCR3</fullName>
    </submittedName>
</protein>
<dbReference type="InterPro" id="IPR011009">
    <property type="entry name" value="Kinase-like_dom_sf"/>
</dbReference>
<organism evidence="3 4">
    <name type="scientific">Acorus calamus</name>
    <name type="common">Sweet flag</name>
    <dbReference type="NCBI Taxonomy" id="4465"/>
    <lineage>
        <taxon>Eukaryota</taxon>
        <taxon>Viridiplantae</taxon>
        <taxon>Streptophyta</taxon>
        <taxon>Embryophyta</taxon>
        <taxon>Tracheophyta</taxon>
        <taxon>Spermatophyta</taxon>
        <taxon>Magnoliopsida</taxon>
        <taxon>Liliopsida</taxon>
        <taxon>Acoraceae</taxon>
        <taxon>Acorus</taxon>
    </lineage>
</organism>
<keyword evidence="1" id="KW-0175">Coiled coil</keyword>
<dbReference type="GO" id="GO:0004672">
    <property type="term" value="F:protein kinase activity"/>
    <property type="evidence" value="ECO:0007669"/>
    <property type="project" value="InterPro"/>
</dbReference>
<dbReference type="Gene3D" id="3.30.200.20">
    <property type="entry name" value="Phosphorylase Kinase, domain 1"/>
    <property type="match status" value="1"/>
</dbReference>
<reference evidence="3" key="2">
    <citation type="submission" date="2023-06" db="EMBL/GenBank/DDBJ databases">
        <authorList>
            <person name="Ma L."/>
            <person name="Liu K.-W."/>
            <person name="Li Z."/>
            <person name="Hsiao Y.-Y."/>
            <person name="Qi Y."/>
            <person name="Fu T."/>
            <person name="Tang G."/>
            <person name="Zhang D."/>
            <person name="Sun W.-H."/>
            <person name="Liu D.-K."/>
            <person name="Li Y."/>
            <person name="Chen G.-Z."/>
            <person name="Liu X.-D."/>
            <person name="Liao X.-Y."/>
            <person name="Jiang Y.-T."/>
            <person name="Yu X."/>
            <person name="Hao Y."/>
            <person name="Huang J."/>
            <person name="Zhao X.-W."/>
            <person name="Ke S."/>
            <person name="Chen Y.-Y."/>
            <person name="Wu W.-L."/>
            <person name="Hsu J.-L."/>
            <person name="Lin Y.-F."/>
            <person name="Huang M.-D."/>
            <person name="Li C.-Y."/>
            <person name="Huang L."/>
            <person name="Wang Z.-W."/>
            <person name="Zhao X."/>
            <person name="Zhong W.-Y."/>
            <person name="Peng D.-H."/>
            <person name="Ahmad S."/>
            <person name="Lan S."/>
            <person name="Zhang J.-S."/>
            <person name="Tsai W.-C."/>
            <person name="Van De Peer Y."/>
            <person name="Liu Z.-J."/>
        </authorList>
    </citation>
    <scope>NUCLEOTIDE SEQUENCE</scope>
    <source>
        <strain evidence="3">CP</strain>
        <tissue evidence="3">Leaves</tissue>
    </source>
</reference>
<evidence type="ECO:0000313" key="3">
    <source>
        <dbReference type="EMBL" id="KAK1307454.1"/>
    </source>
</evidence>